<name>A0A139IPZ8_9PEZI</name>
<feature type="compositionally biased region" description="Basic residues" evidence="2">
    <location>
        <begin position="70"/>
        <end position="80"/>
    </location>
</feature>
<dbReference type="OrthoDB" id="2122982at2759"/>
<proteinExistence type="predicted"/>
<dbReference type="EMBL" id="LFZO01000032">
    <property type="protein sequence ID" value="KXT16672.1"/>
    <property type="molecule type" value="Genomic_DNA"/>
</dbReference>
<dbReference type="STRING" id="113226.A0A139IPZ8"/>
<evidence type="ECO:0000313" key="5">
    <source>
        <dbReference type="Proteomes" id="UP000073492"/>
    </source>
</evidence>
<feature type="domain" description="RING-type" evidence="3">
    <location>
        <begin position="278"/>
        <end position="323"/>
    </location>
</feature>
<keyword evidence="1" id="KW-0862">Zinc</keyword>
<sequence length="364" mass="41303">MAVEGLRRSTRARTQVLSYADEQAKHTANTAPRRRKQPSASRLDNSSSSSALQEEIADSGFDSEQDRPIKRQRRSPKHPSKVACVAYQKFENFAEKITWHAQAAEKRIAARLHDVERLEDGEEEHRLLEFVGIRVERTFHDYCHHSHIYDGDGLSGKYLSALENANKEKMFVLDRVRDVHDDRHTNLEDCPCETITVAGSKDNVYTVAIYQKKGQETPCKHSIYVSHKILKAPEHLKYQQAFLTPEPKELFAHAPRLPSEIAEQTMKDGNRKAATGDCPICFEDLEEREGLTWCEAACGNNLHVACFQQWERAKNPVTGPYCRPHWQTENTGQSEQKAMVTKTNMSTAATGVGGYANVMDQLDY</sequence>
<reference evidence="4 5" key="1">
    <citation type="submission" date="2015-07" db="EMBL/GenBank/DDBJ databases">
        <title>Comparative genomics of the Sigatoka disease complex on banana suggests a link between parallel evolutionary changes in Pseudocercospora fijiensis and Pseudocercospora eumusae and increased virulence on the banana host.</title>
        <authorList>
            <person name="Chang T.-C."/>
            <person name="Salvucci A."/>
            <person name="Crous P.W."/>
            <person name="Stergiopoulos I."/>
        </authorList>
    </citation>
    <scope>NUCLEOTIDE SEQUENCE [LARGE SCALE GENOMIC DNA]</scope>
    <source>
        <strain evidence="4 5">CBS 116634</strain>
    </source>
</reference>
<feature type="compositionally biased region" description="Low complexity" evidence="2">
    <location>
        <begin position="39"/>
        <end position="50"/>
    </location>
</feature>
<comment type="caution">
    <text evidence="4">The sequence shown here is derived from an EMBL/GenBank/DDBJ whole genome shotgun (WGS) entry which is preliminary data.</text>
</comment>
<dbReference type="GO" id="GO:0008270">
    <property type="term" value="F:zinc ion binding"/>
    <property type="evidence" value="ECO:0007669"/>
    <property type="project" value="UniProtKB-KW"/>
</dbReference>
<evidence type="ECO:0000313" key="4">
    <source>
        <dbReference type="EMBL" id="KXT16672.1"/>
    </source>
</evidence>
<dbReference type="GO" id="GO:0061630">
    <property type="term" value="F:ubiquitin protein ligase activity"/>
    <property type="evidence" value="ECO:0007669"/>
    <property type="project" value="InterPro"/>
</dbReference>
<evidence type="ECO:0000259" key="3">
    <source>
        <dbReference type="PROSITE" id="PS50089"/>
    </source>
</evidence>
<dbReference type="InterPro" id="IPR039903">
    <property type="entry name" value="Zswim2"/>
</dbReference>
<dbReference type="Gene3D" id="3.30.40.10">
    <property type="entry name" value="Zinc/RING finger domain, C3HC4 (zinc finger)"/>
    <property type="match status" value="1"/>
</dbReference>
<accession>A0A139IPZ8</accession>
<dbReference type="SUPFAM" id="SSF57850">
    <property type="entry name" value="RING/U-box"/>
    <property type="match status" value="1"/>
</dbReference>
<evidence type="ECO:0000256" key="1">
    <source>
        <dbReference type="PROSITE-ProRule" id="PRU00175"/>
    </source>
</evidence>
<feature type="region of interest" description="Disordered" evidence="2">
    <location>
        <begin position="1"/>
        <end position="81"/>
    </location>
</feature>
<dbReference type="PROSITE" id="PS50089">
    <property type="entry name" value="ZF_RING_2"/>
    <property type="match status" value="1"/>
</dbReference>
<dbReference type="AlphaFoldDB" id="A0A139IPZ8"/>
<dbReference type="Proteomes" id="UP000073492">
    <property type="component" value="Unassembled WGS sequence"/>
</dbReference>
<evidence type="ECO:0000256" key="2">
    <source>
        <dbReference type="SAM" id="MobiDB-lite"/>
    </source>
</evidence>
<organism evidence="4 5">
    <name type="scientific">Pseudocercospora musae</name>
    <dbReference type="NCBI Taxonomy" id="113226"/>
    <lineage>
        <taxon>Eukaryota</taxon>
        <taxon>Fungi</taxon>
        <taxon>Dikarya</taxon>
        <taxon>Ascomycota</taxon>
        <taxon>Pezizomycotina</taxon>
        <taxon>Dothideomycetes</taxon>
        <taxon>Dothideomycetidae</taxon>
        <taxon>Mycosphaerellales</taxon>
        <taxon>Mycosphaerellaceae</taxon>
        <taxon>Pseudocercospora</taxon>
    </lineage>
</organism>
<dbReference type="PANTHER" id="PTHR21540:SF0">
    <property type="entry name" value="PHD FAMILY PROTEIN"/>
    <property type="match status" value="1"/>
</dbReference>
<gene>
    <name evidence="4" type="ORF">AC579_8035</name>
</gene>
<protein>
    <recommendedName>
        <fullName evidence="3">RING-type domain-containing protein</fullName>
    </recommendedName>
</protein>
<dbReference type="PANTHER" id="PTHR21540">
    <property type="entry name" value="RING FINGER AND SWIM DOMAIN-CONTAINING PROTEIN 2"/>
    <property type="match status" value="1"/>
</dbReference>
<keyword evidence="5" id="KW-1185">Reference proteome</keyword>
<keyword evidence="1" id="KW-0479">Metal-binding</keyword>
<dbReference type="InterPro" id="IPR001841">
    <property type="entry name" value="Znf_RING"/>
</dbReference>
<dbReference type="InterPro" id="IPR013083">
    <property type="entry name" value="Znf_RING/FYVE/PHD"/>
</dbReference>
<keyword evidence="1" id="KW-0863">Zinc-finger</keyword>